<name>A0A8J7GNK2_9ACTN</name>
<dbReference type="InterPro" id="IPR044857">
    <property type="entry name" value="T7SS_EccB_R1"/>
</dbReference>
<evidence type="ECO:0000256" key="2">
    <source>
        <dbReference type="ARBA" id="ARBA00008149"/>
    </source>
</evidence>
<dbReference type="GO" id="GO:0005576">
    <property type="term" value="C:extracellular region"/>
    <property type="evidence" value="ECO:0007669"/>
    <property type="project" value="TreeGrafter"/>
</dbReference>
<keyword evidence="8 11" id="KW-1133">Transmembrane helix</keyword>
<evidence type="ECO:0000256" key="1">
    <source>
        <dbReference type="ARBA" id="ARBA00004162"/>
    </source>
</evidence>
<comment type="similarity">
    <text evidence="2">Belongs to the EccB family.</text>
</comment>
<dbReference type="PANTHER" id="PTHR40765:SF2">
    <property type="entry name" value="ESX-2 SECRETION SYSTEM ATPASE ECCB2"/>
    <property type="match status" value="1"/>
</dbReference>
<evidence type="ECO:0000256" key="9">
    <source>
        <dbReference type="ARBA" id="ARBA00023136"/>
    </source>
</evidence>
<dbReference type="GO" id="GO:0016787">
    <property type="term" value="F:hydrolase activity"/>
    <property type="evidence" value="ECO:0007669"/>
    <property type="project" value="UniProtKB-KW"/>
</dbReference>
<dbReference type="Gene3D" id="2.40.50.910">
    <property type="entry name" value="Type VII secretion system EccB, repeat 3 domain"/>
    <property type="match status" value="1"/>
</dbReference>
<dbReference type="InterPro" id="IPR042485">
    <property type="entry name" value="T7SS_EccB_R3"/>
</dbReference>
<dbReference type="NCBIfam" id="TIGR03919">
    <property type="entry name" value="T7SS_EccB"/>
    <property type="match status" value="1"/>
</dbReference>
<evidence type="ECO:0000256" key="3">
    <source>
        <dbReference type="ARBA" id="ARBA00022475"/>
    </source>
</evidence>
<proteinExistence type="inferred from homology"/>
<keyword evidence="5" id="KW-0547">Nucleotide-binding</keyword>
<evidence type="ECO:0000313" key="13">
    <source>
        <dbReference type="Proteomes" id="UP000622552"/>
    </source>
</evidence>
<protein>
    <submittedName>
        <fullName evidence="12">Type VII secretion protein EccB</fullName>
    </submittedName>
</protein>
<keyword evidence="7" id="KW-0067">ATP-binding</keyword>
<evidence type="ECO:0000256" key="6">
    <source>
        <dbReference type="ARBA" id="ARBA00022801"/>
    </source>
</evidence>
<feature type="transmembrane region" description="Helical" evidence="11">
    <location>
        <begin position="37"/>
        <end position="61"/>
    </location>
</feature>
<feature type="region of interest" description="Disordered" evidence="10">
    <location>
        <begin position="454"/>
        <end position="480"/>
    </location>
</feature>
<keyword evidence="6" id="KW-0378">Hydrolase</keyword>
<accession>A0A8J7GNK2</accession>
<reference evidence="12" key="1">
    <citation type="submission" date="2020-11" db="EMBL/GenBank/DDBJ databases">
        <title>Sequencing the genomes of 1000 actinobacteria strains.</title>
        <authorList>
            <person name="Klenk H.-P."/>
        </authorList>
    </citation>
    <scope>NUCLEOTIDE SEQUENCE</scope>
    <source>
        <strain evidence="12">DSM 45356</strain>
    </source>
</reference>
<dbReference type="Pfam" id="PF05108">
    <property type="entry name" value="T7SS_ESX1_EccB"/>
    <property type="match status" value="1"/>
</dbReference>
<dbReference type="Proteomes" id="UP000622552">
    <property type="component" value="Unassembled WGS sequence"/>
</dbReference>
<evidence type="ECO:0000256" key="4">
    <source>
        <dbReference type="ARBA" id="ARBA00022692"/>
    </source>
</evidence>
<gene>
    <name evidence="12" type="ORF">IW245_006467</name>
</gene>
<dbReference type="InterPro" id="IPR007795">
    <property type="entry name" value="T7SS_EccB"/>
</dbReference>
<keyword evidence="9 11" id="KW-0472">Membrane</keyword>
<evidence type="ECO:0000256" key="8">
    <source>
        <dbReference type="ARBA" id="ARBA00022989"/>
    </source>
</evidence>
<evidence type="ECO:0000313" key="12">
    <source>
        <dbReference type="EMBL" id="MBG6140273.1"/>
    </source>
</evidence>
<organism evidence="12 13">
    <name type="scientific">Longispora fulva</name>
    <dbReference type="NCBI Taxonomy" id="619741"/>
    <lineage>
        <taxon>Bacteria</taxon>
        <taxon>Bacillati</taxon>
        <taxon>Actinomycetota</taxon>
        <taxon>Actinomycetes</taxon>
        <taxon>Micromonosporales</taxon>
        <taxon>Micromonosporaceae</taxon>
        <taxon>Longispora</taxon>
    </lineage>
</organism>
<keyword evidence="3" id="KW-1003">Cell membrane</keyword>
<comment type="caution">
    <text evidence="12">The sequence shown here is derived from an EMBL/GenBank/DDBJ whole genome shotgun (WGS) entry which is preliminary data.</text>
</comment>
<keyword evidence="13" id="KW-1185">Reference proteome</keyword>
<sequence>MRTRRDQVQAYRFVTRRLVSAMLSGEPETTNLPLRRLLLAAIGSVMIAVLVFAGVGAYGLLHPGGNESWKKDMTLVIERESGARYVYSQGKLFPVLNYASARLIVGDPNPVQELASRDSLAGTPRGRPVGIEGAPDSLPDPGALLGLPWSVCSAPKVADTADLATHLVIGSAPTGGSPLGAEGLLVSSGSSTYLLWGDHRLKVPDRTALAALGMTATPLPVGQALVDGITAGPDLAAPAIPGFGGEGRRVGAQATRIGAVYQSGSQYYVMLSDGLAPVHEVTANLLNAASSTFTQVSPADASAVPSATRVEPEGLPLTAPRLRTMDGATLPAVCAGYRGDPDKPITIDVYAKAPDQFAKPQEPAVTTGRDAVRTADRVVLPGGRGALVQARSAPGVPASGTVFLVTDQGIKYGLAGNAQAALGYAGATVIGVPAALLALVPTGPGLDPAAAVAAVGSGPGPESTPPVAPGRTASPTPKKT</sequence>
<evidence type="ECO:0000256" key="10">
    <source>
        <dbReference type="SAM" id="MobiDB-lite"/>
    </source>
</evidence>
<dbReference type="RefSeq" id="WP_197006836.1">
    <property type="nucleotide sequence ID" value="NZ_BONS01000006.1"/>
</dbReference>
<dbReference type="EMBL" id="JADOUF010000001">
    <property type="protein sequence ID" value="MBG6140273.1"/>
    <property type="molecule type" value="Genomic_DNA"/>
</dbReference>
<evidence type="ECO:0000256" key="7">
    <source>
        <dbReference type="ARBA" id="ARBA00022840"/>
    </source>
</evidence>
<dbReference type="Gene3D" id="3.30.2390.20">
    <property type="entry name" value="Type VII secretion system EccB, repeat 1 domain"/>
    <property type="match status" value="1"/>
</dbReference>
<evidence type="ECO:0000256" key="11">
    <source>
        <dbReference type="SAM" id="Phobius"/>
    </source>
</evidence>
<keyword evidence="4 11" id="KW-0812">Transmembrane</keyword>
<dbReference type="GO" id="GO:0005524">
    <property type="term" value="F:ATP binding"/>
    <property type="evidence" value="ECO:0007669"/>
    <property type="project" value="UniProtKB-KW"/>
</dbReference>
<dbReference type="GO" id="GO:0005886">
    <property type="term" value="C:plasma membrane"/>
    <property type="evidence" value="ECO:0007669"/>
    <property type="project" value="UniProtKB-SubCell"/>
</dbReference>
<comment type="subcellular location">
    <subcellularLocation>
        <location evidence="1">Cell membrane</location>
        <topology evidence="1">Single-pass membrane protein</topology>
    </subcellularLocation>
</comment>
<evidence type="ECO:0000256" key="5">
    <source>
        <dbReference type="ARBA" id="ARBA00022741"/>
    </source>
</evidence>
<dbReference type="AlphaFoldDB" id="A0A8J7GNK2"/>
<dbReference type="PANTHER" id="PTHR40765">
    <property type="entry name" value="ESX-2 SECRETION SYSTEM ATPASE ECCB2"/>
    <property type="match status" value="1"/>
</dbReference>